<evidence type="ECO:0000313" key="6">
    <source>
        <dbReference type="Proteomes" id="UP000311605"/>
    </source>
</evidence>
<evidence type="ECO:0000256" key="1">
    <source>
        <dbReference type="ARBA" id="ARBA00004418"/>
    </source>
</evidence>
<dbReference type="GO" id="GO:0042597">
    <property type="term" value="C:periplasmic space"/>
    <property type="evidence" value="ECO:0007669"/>
    <property type="project" value="UniProtKB-SubCell"/>
</dbReference>
<protein>
    <submittedName>
        <fullName evidence="5">ABC transporter substrate-binding protein</fullName>
    </submittedName>
</protein>
<reference evidence="5 6" key="1">
    <citation type="submission" date="2019-06" db="EMBL/GenBank/DDBJ databases">
        <title>The draft genome of Rhizobium smilacinae PTYR-5.</title>
        <authorList>
            <person name="Liu L."/>
            <person name="Li L."/>
            <person name="Zhang X."/>
        </authorList>
    </citation>
    <scope>NUCLEOTIDE SEQUENCE [LARGE SCALE GENOMIC DNA]</scope>
    <source>
        <strain evidence="5 6">PTYR-5</strain>
    </source>
</reference>
<dbReference type="SUPFAM" id="SSF53850">
    <property type="entry name" value="Periplasmic binding protein-like II"/>
    <property type="match status" value="1"/>
</dbReference>
<evidence type="ECO:0000256" key="4">
    <source>
        <dbReference type="SAM" id="SignalP"/>
    </source>
</evidence>
<feature type="signal peptide" evidence="4">
    <location>
        <begin position="1"/>
        <end position="25"/>
    </location>
</feature>
<dbReference type="PANTHER" id="PTHR30024:SF47">
    <property type="entry name" value="TAURINE-BINDING PERIPLASMIC PROTEIN"/>
    <property type="match status" value="1"/>
</dbReference>
<dbReference type="Pfam" id="PF13379">
    <property type="entry name" value="NMT1_2"/>
    <property type="match status" value="1"/>
</dbReference>
<name>A0A5C4X848_9HYPH</name>
<dbReference type="PANTHER" id="PTHR30024">
    <property type="entry name" value="ALIPHATIC SULFONATES-BINDING PROTEIN-RELATED"/>
    <property type="match status" value="1"/>
</dbReference>
<feature type="chain" id="PRO_5023096972" evidence="4">
    <location>
        <begin position="26"/>
        <end position="337"/>
    </location>
</feature>
<dbReference type="OrthoDB" id="7375392at2"/>
<evidence type="ECO:0000256" key="2">
    <source>
        <dbReference type="ARBA" id="ARBA00010742"/>
    </source>
</evidence>
<sequence>MKRRTFLAGTTGLLAATALPLPSFAQSLTKVKIVQSTYGFLFVPAMVAQEMGIFAANGLEAEFTVNLGGTEALAAALSGNVDIAVEASSSAMRSRERGTNAKIFGCSCTRYASNVVLSKALAEKKGITEASTVEQKIEALRGARIAVIGLGSGTHQLLLYLLERGGLKPDQDLEILGIQQISGVLASFQQGRIDGFVASSPNSDIAVKDYKGMMLFNMSEGAIPELNDYPYISYITRETWLKNNPETAAKFTKSIDEALVAIHDPQQADKIRDAIHAKYHDKTDKALFDGVWSSMSQAWPQNSKVTREMGQKALGFLNKVSTEPYPESLLDTAFQYA</sequence>
<dbReference type="Gene3D" id="3.40.190.10">
    <property type="entry name" value="Periplasmic binding protein-like II"/>
    <property type="match status" value="2"/>
</dbReference>
<keyword evidence="6" id="KW-1185">Reference proteome</keyword>
<accession>A0A5C4X848</accession>
<proteinExistence type="inferred from homology"/>
<comment type="caution">
    <text evidence="5">The sequence shown here is derived from an EMBL/GenBank/DDBJ whole genome shotgun (WGS) entry which is preliminary data.</text>
</comment>
<evidence type="ECO:0000256" key="3">
    <source>
        <dbReference type="ARBA" id="ARBA00022729"/>
    </source>
</evidence>
<keyword evidence="3 4" id="KW-0732">Signal</keyword>
<dbReference type="Proteomes" id="UP000311605">
    <property type="component" value="Unassembled WGS sequence"/>
</dbReference>
<gene>
    <name evidence="5" type="ORF">FHP24_28240</name>
</gene>
<dbReference type="AlphaFoldDB" id="A0A5C4X848"/>
<dbReference type="EMBL" id="VDMN01000014">
    <property type="protein sequence ID" value="TNM59606.1"/>
    <property type="molecule type" value="Genomic_DNA"/>
</dbReference>
<evidence type="ECO:0000313" key="5">
    <source>
        <dbReference type="EMBL" id="TNM59606.1"/>
    </source>
</evidence>
<comment type="similarity">
    <text evidence="2">Belongs to the bacterial solute-binding protein SsuA/TauA family.</text>
</comment>
<comment type="subcellular location">
    <subcellularLocation>
        <location evidence="1">Periplasm</location>
    </subcellularLocation>
</comment>
<organism evidence="5 6">
    <name type="scientific">Aliirhizobium smilacinae</name>
    <dbReference type="NCBI Taxonomy" id="1395944"/>
    <lineage>
        <taxon>Bacteria</taxon>
        <taxon>Pseudomonadati</taxon>
        <taxon>Pseudomonadota</taxon>
        <taxon>Alphaproteobacteria</taxon>
        <taxon>Hyphomicrobiales</taxon>
        <taxon>Rhizobiaceae</taxon>
        <taxon>Aliirhizobium</taxon>
    </lineage>
</organism>